<feature type="region of interest" description="Disordered" evidence="2">
    <location>
        <begin position="488"/>
        <end position="525"/>
    </location>
</feature>
<keyword evidence="3" id="KW-1133">Transmembrane helix</keyword>
<dbReference type="PROSITE" id="PS51257">
    <property type="entry name" value="PROKAR_LIPOPROTEIN"/>
    <property type="match status" value="1"/>
</dbReference>
<protein>
    <recommendedName>
        <fullName evidence="6">Aromatic ring-opening dioxygenase LigA</fullName>
    </recommendedName>
</protein>
<dbReference type="Proteomes" id="UP001354709">
    <property type="component" value="Unassembled WGS sequence"/>
</dbReference>
<evidence type="ECO:0000256" key="3">
    <source>
        <dbReference type="SAM" id="Phobius"/>
    </source>
</evidence>
<keyword evidence="1" id="KW-0175">Coiled coil</keyword>
<keyword evidence="5" id="KW-1185">Reference proteome</keyword>
<name>A0ABU7PY91_9ACTN</name>
<evidence type="ECO:0000313" key="4">
    <source>
        <dbReference type="EMBL" id="MEE4594057.1"/>
    </source>
</evidence>
<dbReference type="RefSeq" id="WP_330810127.1">
    <property type="nucleotide sequence ID" value="NZ_JAZBJO010000010.1"/>
</dbReference>
<feature type="compositionally biased region" description="Basic and acidic residues" evidence="2">
    <location>
        <begin position="506"/>
        <end position="525"/>
    </location>
</feature>
<feature type="transmembrane region" description="Helical" evidence="3">
    <location>
        <begin position="12"/>
        <end position="30"/>
    </location>
</feature>
<gene>
    <name evidence="4" type="ORF">V2J94_19535</name>
</gene>
<feature type="transmembrane region" description="Helical" evidence="3">
    <location>
        <begin position="95"/>
        <end position="115"/>
    </location>
</feature>
<proteinExistence type="predicted"/>
<feature type="coiled-coil region" evidence="1">
    <location>
        <begin position="529"/>
        <end position="556"/>
    </location>
</feature>
<keyword evidence="3" id="KW-0812">Transmembrane</keyword>
<keyword evidence="3" id="KW-0472">Membrane</keyword>
<accession>A0ABU7PY91</accession>
<feature type="transmembrane region" description="Helical" evidence="3">
    <location>
        <begin position="177"/>
        <end position="201"/>
    </location>
</feature>
<evidence type="ECO:0000313" key="5">
    <source>
        <dbReference type="Proteomes" id="UP001354709"/>
    </source>
</evidence>
<organism evidence="4 5">
    <name type="scientific">Streptomyces asiaticus subsp. ignotus</name>
    <dbReference type="NCBI Taxonomy" id="3098222"/>
    <lineage>
        <taxon>Bacteria</taxon>
        <taxon>Bacillati</taxon>
        <taxon>Actinomycetota</taxon>
        <taxon>Actinomycetes</taxon>
        <taxon>Kitasatosporales</taxon>
        <taxon>Streptomycetaceae</taxon>
        <taxon>Streptomyces</taxon>
        <taxon>Streptomyces violaceusniger group</taxon>
    </lineage>
</organism>
<sequence length="739" mass="79238">MNRLGIESPRGLVAFAALTGCLVAMAVAALTGAGGVFAAAGLAGCGCELLLHRTAPGLMARLGRLHMGATSRFEFRCVLLLLLLGRLHVTGPIGLAAAMTLVLCLLAGQALHAALTTLIRRRRALAVAARNIDLHRLDISDRPPRRLTEWPGQRILVYELSALLGLTASLTTGDARWVVAALTLAAGSSLITVVALVPYLVRATRRLPGAAEVLAEVDAWLIRHRPRTVLYFSGPRERADQVARWLGPVAALHTPSLVILRERELLEALEPTPLPVLCVPSAAHLSQLDLSGVRVALYPANTGRNIHLLRIPTMQHVFLAPGDGDETADVDPYSKVYDQVWVAGEAGRRRYVRAAVGVEEADIVEIGRPQLDGLRVAGTGHAPAPAPTPLPTVLYAPTRDLPAGEPIVRALLESERPVRVLYRPHPPTGHRSPEDHAAHRRIVALIQAANERRAAAALAANALDNGTFAADALSADALAAEALGGDAVTPDGIGEDPDDALAPHTDATHPDATHTDATHTDTPHAEALRTEAARRRAELTKRIAALDARLRRADADEAMLTRDRAAPDPALLTEAEGLRREWHQAHWAASPPWLHQVIEGDTPTLHSCFDQADLLIGDPSDVVGDFLATLKPYALIVPAGLGEEEFRRQNVMARAAYPLGPGASAMRNLLRPLFDPSLDELRTARREVKEFLLGPATPPSIQRFTDAVDALAEKGEAVVRLRDLHTAPPPGAGRWSITR</sequence>
<dbReference type="EMBL" id="JAZBJO010000010">
    <property type="protein sequence ID" value="MEE4594057.1"/>
    <property type="molecule type" value="Genomic_DNA"/>
</dbReference>
<reference evidence="4 5" key="1">
    <citation type="submission" date="2023-11" db="EMBL/GenBank/DDBJ databases">
        <title>30 novel species of actinomycetes from the DSMZ collection.</title>
        <authorList>
            <person name="Nouioui I."/>
        </authorList>
    </citation>
    <scope>NUCLEOTIDE SEQUENCE [LARGE SCALE GENOMIC DNA]</scope>
    <source>
        <strain evidence="4 5">DSM 41524</strain>
    </source>
</reference>
<evidence type="ECO:0000256" key="2">
    <source>
        <dbReference type="SAM" id="MobiDB-lite"/>
    </source>
</evidence>
<evidence type="ECO:0008006" key="6">
    <source>
        <dbReference type="Google" id="ProtNLM"/>
    </source>
</evidence>
<evidence type="ECO:0000256" key="1">
    <source>
        <dbReference type="SAM" id="Coils"/>
    </source>
</evidence>
<comment type="caution">
    <text evidence="4">The sequence shown here is derived from an EMBL/GenBank/DDBJ whole genome shotgun (WGS) entry which is preliminary data.</text>
</comment>